<dbReference type="Proteomes" id="UP000033140">
    <property type="component" value="Unassembled WGS sequence"/>
</dbReference>
<accession>A0A0E9NNE7</accession>
<evidence type="ECO:0000313" key="3">
    <source>
        <dbReference type="Proteomes" id="UP000033140"/>
    </source>
</evidence>
<name>A0A0E9NNE7_SAICN</name>
<reference evidence="2 3" key="3">
    <citation type="journal article" date="2015" name="Genome Announc.">
        <title>Draft Genome Sequence of the Archiascomycetous Yeast Saitoella complicata.</title>
        <authorList>
            <person name="Yamauchi K."/>
            <person name="Kondo S."/>
            <person name="Hamamoto M."/>
            <person name="Takahashi Y."/>
            <person name="Ogura Y."/>
            <person name="Hayashi T."/>
            <person name="Nishida H."/>
        </authorList>
    </citation>
    <scope>NUCLEOTIDE SEQUENCE [LARGE SCALE GENOMIC DNA]</scope>
    <source>
        <strain evidence="2 3">NRRL Y-17804</strain>
    </source>
</reference>
<reference evidence="2 3" key="1">
    <citation type="journal article" date="2011" name="J. Gen. Appl. Microbiol.">
        <title>Draft genome sequencing of the enigmatic yeast Saitoella complicata.</title>
        <authorList>
            <person name="Nishida H."/>
            <person name="Hamamoto M."/>
            <person name="Sugiyama J."/>
        </authorList>
    </citation>
    <scope>NUCLEOTIDE SEQUENCE [LARGE SCALE GENOMIC DNA]</scope>
    <source>
        <strain evidence="2 3">NRRL Y-17804</strain>
    </source>
</reference>
<keyword evidence="3" id="KW-1185">Reference proteome</keyword>
<dbReference type="EMBL" id="BACD03000042">
    <property type="protein sequence ID" value="GAO51221.1"/>
    <property type="molecule type" value="Genomic_DNA"/>
</dbReference>
<protein>
    <submittedName>
        <fullName evidence="2">Uncharacterized protein</fullName>
    </submittedName>
</protein>
<reference evidence="2 3" key="2">
    <citation type="journal article" date="2014" name="J. Gen. Appl. Microbiol.">
        <title>The early diverging ascomycetous budding yeast Saitoella complicata has three histone deacetylases belonging to the Clr6, Hos2, and Rpd3 lineages.</title>
        <authorList>
            <person name="Nishida H."/>
            <person name="Matsumoto T."/>
            <person name="Kondo S."/>
            <person name="Hamamoto M."/>
            <person name="Yoshikawa H."/>
        </authorList>
    </citation>
    <scope>NUCLEOTIDE SEQUENCE [LARGE SCALE GENOMIC DNA]</scope>
    <source>
        <strain evidence="2 3">NRRL Y-17804</strain>
    </source>
</reference>
<evidence type="ECO:0000313" key="2">
    <source>
        <dbReference type="EMBL" id="GAO51221.1"/>
    </source>
</evidence>
<gene>
    <name evidence="2" type="ORF">G7K_5329-t1</name>
</gene>
<organism evidence="2 3">
    <name type="scientific">Saitoella complicata (strain BCRC 22490 / CBS 7301 / JCM 7358 / NBRC 10748 / NRRL Y-17804)</name>
    <dbReference type="NCBI Taxonomy" id="698492"/>
    <lineage>
        <taxon>Eukaryota</taxon>
        <taxon>Fungi</taxon>
        <taxon>Dikarya</taxon>
        <taxon>Ascomycota</taxon>
        <taxon>Taphrinomycotina</taxon>
        <taxon>Taphrinomycotina incertae sedis</taxon>
        <taxon>Saitoella</taxon>
    </lineage>
</organism>
<comment type="caution">
    <text evidence="2">The sequence shown here is derived from an EMBL/GenBank/DDBJ whole genome shotgun (WGS) entry which is preliminary data.</text>
</comment>
<feature type="region of interest" description="Disordered" evidence="1">
    <location>
        <begin position="228"/>
        <end position="251"/>
    </location>
</feature>
<dbReference type="AlphaFoldDB" id="A0A0E9NNE7"/>
<sequence>MLTTAVTPDLEALGREIEESLMCIFRNGKYKLHGMHTLESRFLQIFSSSTEDFLNMNCDMTGEPATARRSSVQGTLDVHTYFDPSGLPRYSIDRPPAYDADVEDLNANLQGIKKGVIRLLTLLSRILASVSFAVQRLRRHMHAGWVNGEERPHQPLPSFSHELAGVVAFLIILPFLVLVKLPVKIAVIAICKVFRALSRPIFDGLNLRETLKSWAKSPFTAMSDLINTAMGSNEPTTPPLEPQHGSVLPPPRRGIRATQMRRQVVIPVTLCEPSPADYERFFQLLDRLAMAYDNNEASEECGVFALLAWYFSAVVTMFDIAVDGRSILAKPPMGLICLAVTELCQNRQGAAGDDLIKWFVTLRKRSMVERLEQQGYL</sequence>
<proteinExistence type="predicted"/>
<evidence type="ECO:0000256" key="1">
    <source>
        <dbReference type="SAM" id="MobiDB-lite"/>
    </source>
</evidence>